<keyword evidence="1" id="KW-1133">Transmembrane helix</keyword>
<keyword evidence="1" id="KW-0812">Transmembrane</keyword>
<evidence type="ECO:0000313" key="2">
    <source>
        <dbReference type="EMBL" id="KNZ45569.1"/>
    </source>
</evidence>
<dbReference type="EMBL" id="LAVV01013495">
    <property type="protein sequence ID" value="KNZ45569.1"/>
    <property type="molecule type" value="Genomic_DNA"/>
</dbReference>
<dbReference type="Proteomes" id="UP000037035">
    <property type="component" value="Unassembled WGS sequence"/>
</dbReference>
<keyword evidence="3" id="KW-1185">Reference proteome</keyword>
<name>A0A0L6UAJ3_9BASI</name>
<feature type="transmembrane region" description="Helical" evidence="1">
    <location>
        <begin position="594"/>
        <end position="618"/>
    </location>
</feature>
<evidence type="ECO:0000313" key="3">
    <source>
        <dbReference type="Proteomes" id="UP000037035"/>
    </source>
</evidence>
<evidence type="ECO:0000256" key="1">
    <source>
        <dbReference type="SAM" id="Phobius"/>
    </source>
</evidence>
<protein>
    <submittedName>
        <fullName evidence="2">Putative signal peptide protein</fullName>
    </submittedName>
</protein>
<dbReference type="AlphaFoldDB" id="A0A0L6UAJ3"/>
<keyword evidence="1" id="KW-0472">Membrane</keyword>
<organism evidence="2 3">
    <name type="scientific">Puccinia sorghi</name>
    <dbReference type="NCBI Taxonomy" id="27349"/>
    <lineage>
        <taxon>Eukaryota</taxon>
        <taxon>Fungi</taxon>
        <taxon>Dikarya</taxon>
        <taxon>Basidiomycota</taxon>
        <taxon>Pucciniomycotina</taxon>
        <taxon>Pucciniomycetes</taxon>
        <taxon>Pucciniales</taxon>
        <taxon>Pucciniaceae</taxon>
        <taxon>Puccinia</taxon>
    </lineage>
</organism>
<proteinExistence type="predicted"/>
<sequence length="727" mass="82209">MTFSLSSYLLVYPALLLTSSYPVSIQCGSSIFELAYFDYSFLVLNHNLISLYLAYIIGLVTSKSKTHWFSFTPCHLILELYPVSHQSSESPVTSPFFHPAHQFLNCFLKISTTDHIFFCSNLISLPPAVLLTLLKSCSLIFIIKPTTFSSLILIIHFLSQPNFLHPLFPPKQICSSKIAISHCLLKNPHPPGAQKFLKIILIMGFLNWGIIFSLRTFVRSPVSNLLSQSQHVLYASCGKRGFLKLQRQKLNTIALADLKTGFGESSSRSCMCLRDPPTNSAKPRFSFELPHFRVVEPVDAEWCLVDACSHSSNGLNMSYDHFKTKHKSLSMNHIIFIMIFHSLLEFKYNFKIKLDEQKIYKIFLAFKTNFILSYPLSFTMIGGSQLDPQLRELLPIRDSRDALINQAAKSGLNKSTGLMPPNKKEAGLSNIMRPQILNAERNGGRQVSINLRTASPRHETTGWNDALKLGSAGSTGSRYLSPGGDQLDRVDHQNISCRVFLYASSFFFINLLVAVHIIIIIINSLDYIPEYIIPVASTASTAQVSTSNLLPRHSACGSKFSSGDRAIYKSPSPRFLGNRNSHPPRMLQNPRAPLTLFIFCFCFLNQFCVCYHFSCWHFHIPLLILKKVLDFPAGYPASSFLWSFQVSLFTPTEVSNSSIHSPLESSGECKIACSLPELTFCSHPNCNHRNNSHYILHRNFFFLSRFWIHCKRPFESLTTSVFQTNYH</sequence>
<feature type="transmembrane region" description="Helical" evidence="1">
    <location>
        <begin position="196"/>
        <end position="218"/>
    </location>
</feature>
<accession>A0A0L6UAJ3</accession>
<feature type="transmembrane region" description="Helical" evidence="1">
    <location>
        <begin position="43"/>
        <end position="61"/>
    </location>
</feature>
<dbReference type="VEuPathDB" id="FungiDB:VP01_7g9"/>
<reference evidence="2 3" key="1">
    <citation type="submission" date="2015-08" db="EMBL/GenBank/DDBJ databases">
        <title>Next Generation Sequencing and Analysis of the Genome of Puccinia sorghi L Schw, the Causal Agent of Maize Common Rust.</title>
        <authorList>
            <person name="Rochi L."/>
            <person name="Burguener G."/>
            <person name="Darino M."/>
            <person name="Turjanski A."/>
            <person name="Kreff E."/>
            <person name="Dieguez M.J."/>
            <person name="Sacco F."/>
        </authorList>
    </citation>
    <scope>NUCLEOTIDE SEQUENCE [LARGE SCALE GENOMIC DNA]</scope>
    <source>
        <strain evidence="2 3">RO10H11247</strain>
    </source>
</reference>
<feature type="transmembrane region" description="Helical" evidence="1">
    <location>
        <begin position="499"/>
        <end position="522"/>
    </location>
</feature>
<comment type="caution">
    <text evidence="2">The sequence shown here is derived from an EMBL/GenBank/DDBJ whole genome shotgun (WGS) entry which is preliminary data.</text>
</comment>
<feature type="transmembrane region" description="Helical" evidence="1">
    <location>
        <begin position="139"/>
        <end position="159"/>
    </location>
</feature>
<gene>
    <name evidence="2" type="ORF">VP01_7g9</name>
</gene>